<keyword evidence="4" id="KW-0418">Kinase</keyword>
<proteinExistence type="predicted"/>
<evidence type="ECO:0000256" key="2">
    <source>
        <dbReference type="SAM" id="MobiDB-lite"/>
    </source>
</evidence>
<dbReference type="BioCyc" id="SESP1179773:BN6_RS25795-MONOMER"/>
<feature type="compositionally biased region" description="Basic and acidic residues" evidence="2">
    <location>
        <begin position="8"/>
        <end position="20"/>
    </location>
</feature>
<dbReference type="InterPro" id="IPR003594">
    <property type="entry name" value="HATPase_dom"/>
</dbReference>
<dbReference type="InterPro" id="IPR036890">
    <property type="entry name" value="HATPase_C_sf"/>
</dbReference>
<reference evidence="4 5" key="1">
    <citation type="journal article" date="2012" name="BMC Genomics">
        <title>Complete genome sequence of Saccharothrix espanaensis DSM 44229T and comparison to the other completely sequenced Pseudonocardiaceae.</title>
        <authorList>
            <person name="Strobel T."/>
            <person name="Al-Dilaimi A."/>
            <person name="Blom J."/>
            <person name="Gessner A."/>
            <person name="Kalinowski J."/>
            <person name="Luzhetska M."/>
            <person name="Puhler A."/>
            <person name="Szczepanowski R."/>
            <person name="Bechthold A."/>
            <person name="Ruckert C."/>
        </authorList>
    </citation>
    <scope>NUCLEOTIDE SEQUENCE [LARGE SCALE GENOMIC DNA]</scope>
    <source>
        <strain evidence="5">ATCC 51144 / DSM 44229 / JCM 9112 / NBRC 15066 / NRRL 15764</strain>
    </source>
</reference>
<dbReference type="Pfam" id="PF13581">
    <property type="entry name" value="HATPase_c_2"/>
    <property type="match status" value="1"/>
</dbReference>
<keyword evidence="4" id="KW-0808">Transferase</keyword>
<dbReference type="HOGENOM" id="CLU_090336_4_4_11"/>
<gene>
    <name evidence="4" type="ordered locus">BN6_53380</name>
</gene>
<dbReference type="InterPro" id="IPR050267">
    <property type="entry name" value="Anti-sigma-factor_SerPK"/>
</dbReference>
<dbReference type="Proteomes" id="UP000006281">
    <property type="component" value="Chromosome"/>
</dbReference>
<keyword evidence="1 4" id="KW-0723">Serine/threonine-protein kinase</keyword>
<dbReference type="SUPFAM" id="SSF55874">
    <property type="entry name" value="ATPase domain of HSP90 chaperone/DNA topoisomerase II/histidine kinase"/>
    <property type="match status" value="1"/>
</dbReference>
<evidence type="ECO:0000313" key="5">
    <source>
        <dbReference type="Proteomes" id="UP000006281"/>
    </source>
</evidence>
<name>K0K2V1_SACES</name>
<dbReference type="PANTHER" id="PTHR35526">
    <property type="entry name" value="ANTI-SIGMA-F FACTOR RSBW-RELATED"/>
    <property type="match status" value="1"/>
</dbReference>
<dbReference type="Gene3D" id="3.30.565.10">
    <property type="entry name" value="Histidine kinase-like ATPase, C-terminal domain"/>
    <property type="match status" value="1"/>
</dbReference>
<dbReference type="KEGG" id="sesp:BN6_53380"/>
<evidence type="ECO:0000259" key="3">
    <source>
        <dbReference type="Pfam" id="PF13581"/>
    </source>
</evidence>
<organism evidence="4 5">
    <name type="scientific">Saccharothrix espanaensis (strain ATCC 51144 / DSM 44229 / JCM 9112 / NBRC 15066 / NRRL 15764)</name>
    <dbReference type="NCBI Taxonomy" id="1179773"/>
    <lineage>
        <taxon>Bacteria</taxon>
        <taxon>Bacillati</taxon>
        <taxon>Actinomycetota</taxon>
        <taxon>Actinomycetes</taxon>
        <taxon>Pseudonocardiales</taxon>
        <taxon>Pseudonocardiaceae</taxon>
        <taxon>Saccharothrix</taxon>
    </lineage>
</organism>
<accession>K0K2V1</accession>
<dbReference type="PANTHER" id="PTHR35526:SF3">
    <property type="entry name" value="ANTI-SIGMA-F FACTOR RSBW"/>
    <property type="match status" value="1"/>
</dbReference>
<dbReference type="EMBL" id="HE804045">
    <property type="protein sequence ID" value="CCH32601.1"/>
    <property type="molecule type" value="Genomic_DNA"/>
</dbReference>
<feature type="region of interest" description="Disordered" evidence="2">
    <location>
        <begin position="1"/>
        <end position="20"/>
    </location>
</feature>
<evidence type="ECO:0000313" key="4">
    <source>
        <dbReference type="EMBL" id="CCH32601.1"/>
    </source>
</evidence>
<dbReference type="STRING" id="1179773.BN6_53380"/>
<dbReference type="AlphaFoldDB" id="K0K2V1"/>
<sequence length="139" mass="15111">MNPAGENLPEHRGPVLELGDRPPMNAVRRWTERAVPHVVGESLEDLLLLVTELVSNAYDHGRRPGRLRLLDSCDQLRVEVDDGCPEPPVPGRSRIADSRGRGLLLVAALSSAWGHTGRVGGGKTVWADLPLPDFTGEAR</sequence>
<dbReference type="PATRIC" id="fig|1179773.3.peg.5375"/>
<feature type="domain" description="Histidine kinase/HSP90-like ATPase" evidence="3">
    <location>
        <begin position="26"/>
        <end position="126"/>
    </location>
</feature>
<dbReference type="eggNOG" id="COG2172">
    <property type="taxonomic scope" value="Bacteria"/>
</dbReference>
<dbReference type="CDD" id="cd16936">
    <property type="entry name" value="HATPase_RsbW-like"/>
    <property type="match status" value="1"/>
</dbReference>
<protein>
    <submittedName>
        <fullName evidence="4">Putative anti-sigma regulatory factor,serine/threonine protein kinase</fullName>
    </submittedName>
</protein>
<keyword evidence="5" id="KW-1185">Reference proteome</keyword>
<dbReference type="GO" id="GO:0004674">
    <property type="term" value="F:protein serine/threonine kinase activity"/>
    <property type="evidence" value="ECO:0007669"/>
    <property type="project" value="UniProtKB-KW"/>
</dbReference>
<evidence type="ECO:0000256" key="1">
    <source>
        <dbReference type="ARBA" id="ARBA00022527"/>
    </source>
</evidence>